<keyword evidence="4" id="KW-0010">Activator</keyword>
<dbReference type="SUPFAM" id="SSF47113">
    <property type="entry name" value="Histone-fold"/>
    <property type="match status" value="1"/>
</dbReference>
<dbReference type="PROSITE" id="PS00685">
    <property type="entry name" value="NFYB_HAP3"/>
    <property type="match status" value="1"/>
</dbReference>
<evidence type="ECO:0000259" key="7">
    <source>
        <dbReference type="Pfam" id="PF00808"/>
    </source>
</evidence>
<protein>
    <submittedName>
        <fullName evidence="8">Nuclear transcription factor Y subunit B-4</fullName>
    </submittedName>
</protein>
<dbReference type="InterPro" id="IPR009072">
    <property type="entry name" value="Histone-fold"/>
</dbReference>
<dbReference type="GO" id="GO:0046982">
    <property type="term" value="F:protein heterodimerization activity"/>
    <property type="evidence" value="ECO:0007669"/>
    <property type="project" value="InterPro"/>
</dbReference>
<dbReference type="Proteomes" id="UP000289340">
    <property type="component" value="Chromosome 20"/>
</dbReference>
<comment type="caution">
    <text evidence="8">The sequence shown here is derived from an EMBL/GenBank/DDBJ whole genome shotgun (WGS) entry which is preliminary data.</text>
</comment>
<organism evidence="8 9">
    <name type="scientific">Glycine soja</name>
    <name type="common">Wild soybean</name>
    <dbReference type="NCBI Taxonomy" id="3848"/>
    <lineage>
        <taxon>Eukaryota</taxon>
        <taxon>Viridiplantae</taxon>
        <taxon>Streptophyta</taxon>
        <taxon>Embryophyta</taxon>
        <taxon>Tracheophyta</taxon>
        <taxon>Spermatophyta</taxon>
        <taxon>Magnoliopsida</taxon>
        <taxon>eudicotyledons</taxon>
        <taxon>Gunneridae</taxon>
        <taxon>Pentapetalae</taxon>
        <taxon>rosids</taxon>
        <taxon>fabids</taxon>
        <taxon>Fabales</taxon>
        <taxon>Fabaceae</taxon>
        <taxon>Papilionoideae</taxon>
        <taxon>50 kb inversion clade</taxon>
        <taxon>NPAAA clade</taxon>
        <taxon>indigoferoid/millettioid clade</taxon>
        <taxon>Phaseoleae</taxon>
        <taxon>Glycine</taxon>
        <taxon>Glycine subgen. Soja</taxon>
    </lineage>
</organism>
<dbReference type="PRINTS" id="PR00615">
    <property type="entry name" value="CCAATSUBUNTA"/>
</dbReference>
<evidence type="ECO:0000256" key="1">
    <source>
        <dbReference type="ARBA" id="ARBA00009053"/>
    </source>
</evidence>
<dbReference type="GO" id="GO:0000978">
    <property type="term" value="F:RNA polymerase II cis-regulatory region sequence-specific DNA binding"/>
    <property type="evidence" value="ECO:0007669"/>
    <property type="project" value="TreeGrafter"/>
</dbReference>
<keyword evidence="9" id="KW-1185">Reference proteome</keyword>
<dbReference type="PANTHER" id="PTHR11064:SF175">
    <property type="entry name" value="NUCLEAR TRANSCRIPTION FACTOR Y PROTEIN"/>
    <property type="match status" value="1"/>
</dbReference>
<evidence type="ECO:0000256" key="5">
    <source>
        <dbReference type="ARBA" id="ARBA00023163"/>
    </source>
</evidence>
<dbReference type="InterPro" id="IPR003956">
    <property type="entry name" value="Transcrpt_fac_NFYB/HAP3_CS"/>
</dbReference>
<accession>A0A445F9F7</accession>
<dbReference type="Pfam" id="PF00808">
    <property type="entry name" value="CBFD_NFYB_HMF"/>
    <property type="match status" value="1"/>
</dbReference>
<comment type="similarity">
    <text evidence="1">Belongs to the NFYB/HAP3 subunit family.</text>
</comment>
<dbReference type="GO" id="GO:0001228">
    <property type="term" value="F:DNA-binding transcription activator activity, RNA polymerase II-specific"/>
    <property type="evidence" value="ECO:0007669"/>
    <property type="project" value="InterPro"/>
</dbReference>
<keyword evidence="3" id="KW-0238">DNA-binding</keyword>
<proteinExistence type="inferred from homology"/>
<evidence type="ECO:0000313" key="9">
    <source>
        <dbReference type="Proteomes" id="UP000289340"/>
    </source>
</evidence>
<feature type="domain" description="Transcription factor CBF/NF-Y/archaeal histone" evidence="7">
    <location>
        <begin position="69"/>
        <end position="133"/>
    </location>
</feature>
<gene>
    <name evidence="8" type="ORF">D0Y65_054986</name>
</gene>
<dbReference type="AlphaFoldDB" id="A0A445F9F7"/>
<evidence type="ECO:0000256" key="3">
    <source>
        <dbReference type="ARBA" id="ARBA00023125"/>
    </source>
</evidence>
<evidence type="ECO:0000313" key="8">
    <source>
        <dbReference type="EMBL" id="RZB45450.1"/>
    </source>
</evidence>
<dbReference type="EMBL" id="QZWG01000020">
    <property type="protein sequence ID" value="RZB45450.1"/>
    <property type="molecule type" value="Genomic_DNA"/>
</dbReference>
<feature type="region of interest" description="Disordered" evidence="6">
    <location>
        <begin position="165"/>
        <end position="198"/>
    </location>
</feature>
<keyword evidence="5" id="KW-0804">Transcription</keyword>
<keyword evidence="2" id="KW-0805">Transcription regulation</keyword>
<dbReference type="Gene3D" id="1.10.20.10">
    <property type="entry name" value="Histone, subunit A"/>
    <property type="match status" value="1"/>
</dbReference>
<reference evidence="8 9" key="1">
    <citation type="submission" date="2018-09" db="EMBL/GenBank/DDBJ databases">
        <title>A high-quality reference genome of wild soybean provides a powerful tool to mine soybean genomes.</title>
        <authorList>
            <person name="Xie M."/>
            <person name="Chung C.Y.L."/>
            <person name="Li M.-W."/>
            <person name="Wong F.-L."/>
            <person name="Chan T.-F."/>
            <person name="Lam H.-M."/>
        </authorList>
    </citation>
    <scope>NUCLEOTIDE SEQUENCE [LARGE SCALE GENOMIC DNA]</scope>
    <source>
        <strain evidence="9">cv. W05</strain>
        <tissue evidence="8">Hypocotyl of etiolated seedlings</tissue>
    </source>
</reference>
<sequence length="198" mass="22216">MFLNRFSFLEIAKTFVDSELGVSGHSGVTGSGGSIVLDQHWQWISIGKLNWPECCITSEIMDQDVQDRALPIANVGRIMKQILPPSAKISKEGKQLMQECVTEFISFVTGEASDKCHKENRKTVNGDDICWALSSLGFDNYAEAIGRYLHIYRQGEREKINHTKKYENPQNQTQINRAPPPPLLLSRVENPPPTNQSG</sequence>
<dbReference type="InterPro" id="IPR027113">
    <property type="entry name" value="Transc_fact_NFYB/HAP3"/>
</dbReference>
<dbReference type="PANTHER" id="PTHR11064">
    <property type="entry name" value="CCAAT-BINDING TRANSCRIPTION FACTOR-RELATED"/>
    <property type="match status" value="1"/>
</dbReference>
<evidence type="ECO:0000256" key="4">
    <source>
        <dbReference type="ARBA" id="ARBA00023159"/>
    </source>
</evidence>
<dbReference type="GO" id="GO:0016602">
    <property type="term" value="C:CCAAT-binding factor complex"/>
    <property type="evidence" value="ECO:0007669"/>
    <property type="project" value="InterPro"/>
</dbReference>
<dbReference type="CDD" id="cd22907">
    <property type="entry name" value="HFD_NFYB"/>
    <property type="match status" value="1"/>
</dbReference>
<dbReference type="InterPro" id="IPR003958">
    <property type="entry name" value="CBFA_NFYB_domain"/>
</dbReference>
<evidence type="ECO:0000256" key="6">
    <source>
        <dbReference type="SAM" id="MobiDB-lite"/>
    </source>
</evidence>
<evidence type="ECO:0000256" key="2">
    <source>
        <dbReference type="ARBA" id="ARBA00023015"/>
    </source>
</evidence>
<name>A0A445F9F7_GLYSO</name>